<comment type="similarity">
    <text evidence="4">Belongs to the BamE family.</text>
</comment>
<dbReference type="InterPro" id="IPR037873">
    <property type="entry name" value="BamE-like"/>
</dbReference>
<dbReference type="PANTHER" id="PTHR37482">
    <property type="entry name" value="OUTER MEMBRANE PROTEIN ASSEMBLY FACTOR BAME"/>
    <property type="match status" value="1"/>
</dbReference>
<dbReference type="GO" id="GO:0030674">
    <property type="term" value="F:protein-macromolecule adaptor activity"/>
    <property type="evidence" value="ECO:0007669"/>
    <property type="project" value="TreeGrafter"/>
</dbReference>
<dbReference type="GO" id="GO:0051205">
    <property type="term" value="P:protein insertion into membrane"/>
    <property type="evidence" value="ECO:0007669"/>
    <property type="project" value="UniProtKB-UniRule"/>
</dbReference>
<dbReference type="Gene3D" id="3.30.1450.10">
    <property type="match status" value="1"/>
</dbReference>
<dbReference type="PROSITE" id="PS51257">
    <property type="entry name" value="PROKAR_LIPOPROTEIN"/>
    <property type="match status" value="1"/>
</dbReference>
<dbReference type="PANTHER" id="PTHR37482:SF1">
    <property type="entry name" value="OUTER MEMBRANE PROTEIN ASSEMBLY FACTOR BAME"/>
    <property type="match status" value="1"/>
</dbReference>
<dbReference type="Pfam" id="PF04355">
    <property type="entry name" value="BamE"/>
    <property type="match status" value="1"/>
</dbReference>
<protein>
    <recommendedName>
        <fullName evidence="4">Outer membrane protein assembly factor BamE</fullName>
    </recommendedName>
</protein>
<dbReference type="RefSeq" id="WP_093068461.1">
    <property type="nucleotide sequence ID" value="NZ_FNQP01000011.1"/>
</dbReference>
<dbReference type="InterPro" id="IPR007450">
    <property type="entry name" value="BamE_dom"/>
</dbReference>
<evidence type="ECO:0000313" key="6">
    <source>
        <dbReference type="EMBL" id="SEA66650.1"/>
    </source>
</evidence>
<reference evidence="6 7" key="1">
    <citation type="submission" date="2016-10" db="EMBL/GenBank/DDBJ databases">
        <authorList>
            <person name="de Groot N.N."/>
        </authorList>
    </citation>
    <scope>NUCLEOTIDE SEQUENCE [LARGE SCALE GENOMIC DNA]</scope>
    <source>
        <strain evidence="6 7">DSM 21228</strain>
    </source>
</reference>
<comment type="subunit">
    <text evidence="4">Part of the Bam complex.</text>
</comment>
<dbReference type="EMBL" id="FNQP01000011">
    <property type="protein sequence ID" value="SEA66650.1"/>
    <property type="molecule type" value="Genomic_DNA"/>
</dbReference>
<keyword evidence="7" id="KW-1185">Reference proteome</keyword>
<name>A0A1H4D2B5_9GAMM</name>
<keyword evidence="2 4" id="KW-0472">Membrane</keyword>
<comment type="function">
    <text evidence="4">Part of the outer membrane protein assembly complex, which is involved in assembly and insertion of beta-barrel proteins into the outer membrane.</text>
</comment>
<keyword evidence="1 4" id="KW-0732">Signal</keyword>
<keyword evidence="3 4" id="KW-0998">Cell outer membrane</keyword>
<feature type="domain" description="Outer membrane protein assembly factor BamE" evidence="5">
    <location>
        <begin position="29"/>
        <end position="95"/>
    </location>
</feature>
<dbReference type="GO" id="GO:0043165">
    <property type="term" value="P:Gram-negative-bacterium-type cell outer membrane assembly"/>
    <property type="evidence" value="ECO:0007669"/>
    <property type="project" value="UniProtKB-UniRule"/>
</dbReference>
<dbReference type="InterPro" id="IPR026592">
    <property type="entry name" value="BamE"/>
</dbReference>
<comment type="subcellular location">
    <subcellularLocation>
        <location evidence="4">Cell outer membrane</location>
        <topology evidence="4">Lipid-anchor</topology>
    </subcellularLocation>
</comment>
<evidence type="ECO:0000259" key="5">
    <source>
        <dbReference type="Pfam" id="PF04355"/>
    </source>
</evidence>
<proteinExistence type="inferred from homology"/>
<keyword evidence="4" id="KW-0564">Palmitate</keyword>
<dbReference type="AlphaFoldDB" id="A0A1H4D2B5"/>
<organism evidence="6 7">
    <name type="scientific">Thiothrix caldifontis</name>
    <dbReference type="NCBI Taxonomy" id="525918"/>
    <lineage>
        <taxon>Bacteria</taxon>
        <taxon>Pseudomonadati</taxon>
        <taxon>Pseudomonadota</taxon>
        <taxon>Gammaproteobacteria</taxon>
        <taxon>Thiotrichales</taxon>
        <taxon>Thiotrichaceae</taxon>
        <taxon>Thiothrix</taxon>
    </lineage>
</organism>
<keyword evidence="4" id="KW-0449">Lipoprotein</keyword>
<dbReference type="STRING" id="525918.SAMN05660964_02122"/>
<dbReference type="GO" id="GO:1990063">
    <property type="term" value="C:Bam protein complex"/>
    <property type="evidence" value="ECO:0007669"/>
    <property type="project" value="TreeGrafter"/>
</dbReference>
<evidence type="ECO:0000313" key="7">
    <source>
        <dbReference type="Proteomes" id="UP000199397"/>
    </source>
</evidence>
<sequence length="109" mass="12133">MIKPIVSLTLTSVLLLGGCSSYKMEIQQGNYITSEELALVQPGMSAAQVQDTLGTPLLVDDFHKDRWDYVFYLKSPDGTVQRSSLTVFFQNGVVRDIRNEVVPAQVKPK</sequence>
<dbReference type="HAMAP" id="MF_00925">
    <property type="entry name" value="OM_assembly_BamE"/>
    <property type="match status" value="1"/>
</dbReference>
<accession>A0A1H4D2B5</accession>
<evidence type="ECO:0000256" key="3">
    <source>
        <dbReference type="ARBA" id="ARBA00023237"/>
    </source>
</evidence>
<gene>
    <name evidence="4" type="primary">bamE</name>
    <name evidence="6" type="ORF">SAMN05660964_02122</name>
</gene>
<evidence type="ECO:0000256" key="2">
    <source>
        <dbReference type="ARBA" id="ARBA00023136"/>
    </source>
</evidence>
<dbReference type="OrthoDB" id="9808250at2"/>
<evidence type="ECO:0000256" key="1">
    <source>
        <dbReference type="ARBA" id="ARBA00022729"/>
    </source>
</evidence>
<dbReference type="Proteomes" id="UP000199397">
    <property type="component" value="Unassembled WGS sequence"/>
</dbReference>
<evidence type="ECO:0000256" key="4">
    <source>
        <dbReference type="HAMAP-Rule" id="MF_00925"/>
    </source>
</evidence>